<evidence type="ECO:0000313" key="12">
    <source>
        <dbReference type="Proteomes" id="UP000052022"/>
    </source>
</evidence>
<dbReference type="SUPFAM" id="SSF56317">
    <property type="entry name" value="Carbon-nitrogen hydrolase"/>
    <property type="match status" value="1"/>
</dbReference>
<dbReference type="Pfam" id="PF20154">
    <property type="entry name" value="LNT_N"/>
    <property type="match status" value="1"/>
</dbReference>
<keyword evidence="4 9" id="KW-0808">Transferase</keyword>
<evidence type="ECO:0000256" key="3">
    <source>
        <dbReference type="ARBA" id="ARBA00022475"/>
    </source>
</evidence>
<comment type="similarity">
    <text evidence="2 9">Belongs to the CN hydrolase family. Apolipoprotein N-acyltransferase subfamily.</text>
</comment>
<dbReference type="Pfam" id="PF00795">
    <property type="entry name" value="CN_hydrolase"/>
    <property type="match status" value="1"/>
</dbReference>
<gene>
    <name evidence="9 11" type="primary">lnt</name>
    <name evidence="11" type="ORF">TRM7557_00546</name>
</gene>
<evidence type="ECO:0000313" key="11">
    <source>
        <dbReference type="EMBL" id="CUH75761.1"/>
    </source>
</evidence>
<comment type="function">
    <text evidence="9">Catalyzes the phospholipid dependent N-acylation of the N-terminal cysteine of apolipoprotein, the last step in lipoprotein maturation.</text>
</comment>
<feature type="transmembrane region" description="Helical" evidence="9">
    <location>
        <begin position="169"/>
        <end position="190"/>
    </location>
</feature>
<dbReference type="UniPathway" id="UPA00666"/>
<keyword evidence="12" id="KW-1185">Reference proteome</keyword>
<feature type="transmembrane region" description="Helical" evidence="9">
    <location>
        <begin position="98"/>
        <end position="122"/>
    </location>
</feature>
<keyword evidence="7 9" id="KW-0472">Membrane</keyword>
<evidence type="ECO:0000256" key="8">
    <source>
        <dbReference type="ARBA" id="ARBA00023315"/>
    </source>
</evidence>
<keyword evidence="3 9" id="KW-1003">Cell membrane</keyword>
<feature type="transmembrane region" description="Helical" evidence="9">
    <location>
        <begin position="202"/>
        <end position="221"/>
    </location>
</feature>
<sequence>MNLLSRLRSPSPVLPLLAVLTGLCMAQGLAPSGLWGATLVGLGVAGVLFQGSEPEQVGGAQAWRRAALLGWCLGLGYFAWGLRWIVEPFQVDADTHGWMAPFALMFMAGGLALFWGAAFGFARAVARQGGLWVLVGAWSLAELARGYVLTGFPWAGLGQAVPLDPFWAVLPWFGAHGLGLALMAAAVPLAGIVRARGWRKGAAIAPALVLGAVSVVLGRGVPAPEQVPLTSERVRLVQPNAPQDEKWLPEKRWVFFERLLGFTAAEGAVDLTVWPETAVPSLLNYSDGFAPHMAQAAGEAPILYGVQREEAERYYNSAVLMGADGQSLDIYDKVHLVPFGEYMPLSDLAARFGVFGLAARAQSGYAPGAERRLLDLPVGRALVLICYEGVFGQDVRAFDDRADLIVLITNDAWFGLFAGPQQHLVQAQMRAAEQGLPMVRVANTGISAMIDPFGRLREKLPLNEAGFVDAELPAPRPVTVYAQTGDWPVFALSVFCVLCGGLHGLRRRGRHAVTLG</sequence>
<dbReference type="GO" id="GO:0005886">
    <property type="term" value="C:plasma membrane"/>
    <property type="evidence" value="ECO:0007669"/>
    <property type="project" value="UniProtKB-SubCell"/>
</dbReference>
<dbReference type="HAMAP" id="MF_01148">
    <property type="entry name" value="Lnt"/>
    <property type="match status" value="1"/>
</dbReference>
<accession>A0A0N7LYT5</accession>
<evidence type="ECO:0000256" key="4">
    <source>
        <dbReference type="ARBA" id="ARBA00022679"/>
    </source>
</evidence>
<evidence type="ECO:0000256" key="2">
    <source>
        <dbReference type="ARBA" id="ARBA00010065"/>
    </source>
</evidence>
<protein>
    <recommendedName>
        <fullName evidence="9">Apolipoprotein N-acyltransferase</fullName>
        <shortName evidence="9">ALP N-acyltransferase</shortName>
        <ecNumber evidence="9">2.3.1.269</ecNumber>
    </recommendedName>
</protein>
<dbReference type="NCBIfam" id="TIGR00546">
    <property type="entry name" value="lnt"/>
    <property type="match status" value="1"/>
</dbReference>
<keyword evidence="8 9" id="KW-0012">Acyltransferase</keyword>
<dbReference type="GO" id="GO:0016410">
    <property type="term" value="F:N-acyltransferase activity"/>
    <property type="evidence" value="ECO:0007669"/>
    <property type="project" value="UniProtKB-UniRule"/>
</dbReference>
<evidence type="ECO:0000256" key="1">
    <source>
        <dbReference type="ARBA" id="ARBA00004651"/>
    </source>
</evidence>
<dbReference type="CDD" id="cd07571">
    <property type="entry name" value="ALP_N-acyl_transferase"/>
    <property type="match status" value="1"/>
</dbReference>
<dbReference type="Proteomes" id="UP000052022">
    <property type="component" value="Unassembled WGS sequence"/>
</dbReference>
<organism evidence="11 12">
    <name type="scientific">Tritonibacter multivorans</name>
    <dbReference type="NCBI Taxonomy" id="928856"/>
    <lineage>
        <taxon>Bacteria</taxon>
        <taxon>Pseudomonadati</taxon>
        <taxon>Pseudomonadota</taxon>
        <taxon>Alphaproteobacteria</taxon>
        <taxon>Rhodobacterales</taxon>
        <taxon>Paracoccaceae</taxon>
        <taxon>Tritonibacter</taxon>
    </lineage>
</organism>
<dbReference type="STRING" id="928856.SAMN04488049_103235"/>
<keyword evidence="11" id="KW-0449">Lipoprotein</keyword>
<evidence type="ECO:0000256" key="6">
    <source>
        <dbReference type="ARBA" id="ARBA00022989"/>
    </source>
</evidence>
<evidence type="ECO:0000256" key="7">
    <source>
        <dbReference type="ARBA" id="ARBA00023136"/>
    </source>
</evidence>
<dbReference type="PROSITE" id="PS50263">
    <property type="entry name" value="CN_HYDROLASE"/>
    <property type="match status" value="1"/>
</dbReference>
<dbReference type="AlphaFoldDB" id="A0A0N7LYT5"/>
<evidence type="ECO:0000256" key="9">
    <source>
        <dbReference type="HAMAP-Rule" id="MF_01148"/>
    </source>
</evidence>
<feature type="transmembrane region" description="Helical" evidence="9">
    <location>
        <begin position="36"/>
        <end position="54"/>
    </location>
</feature>
<dbReference type="GO" id="GO:0042158">
    <property type="term" value="P:lipoprotein biosynthetic process"/>
    <property type="evidence" value="ECO:0007669"/>
    <property type="project" value="UniProtKB-UniRule"/>
</dbReference>
<dbReference type="RefSeq" id="WP_058288674.1">
    <property type="nucleotide sequence ID" value="NZ_CYSD01000012.1"/>
</dbReference>
<comment type="pathway">
    <text evidence="9">Protein modification; lipoprotein biosynthesis (N-acyl transfer).</text>
</comment>
<dbReference type="Gene3D" id="3.60.110.10">
    <property type="entry name" value="Carbon-nitrogen hydrolase"/>
    <property type="match status" value="1"/>
</dbReference>
<comment type="subcellular location">
    <subcellularLocation>
        <location evidence="1 9">Cell membrane</location>
        <topology evidence="1 9">Multi-pass membrane protein</topology>
    </subcellularLocation>
</comment>
<feature type="transmembrane region" description="Helical" evidence="9">
    <location>
        <begin position="66"/>
        <end position="86"/>
    </location>
</feature>
<dbReference type="EC" id="2.3.1.269" evidence="9"/>
<keyword evidence="5 9" id="KW-0812">Transmembrane</keyword>
<comment type="catalytic activity">
    <reaction evidence="9">
        <text>N-terminal S-1,2-diacyl-sn-glyceryl-L-cysteinyl-[lipoprotein] + a glycerophospholipid = N-acyl-S-1,2-diacyl-sn-glyceryl-L-cysteinyl-[lipoprotein] + a 2-acyl-sn-glycero-3-phospholipid + H(+)</text>
        <dbReference type="Rhea" id="RHEA:48228"/>
        <dbReference type="Rhea" id="RHEA-COMP:14681"/>
        <dbReference type="Rhea" id="RHEA-COMP:14684"/>
        <dbReference type="ChEBI" id="CHEBI:15378"/>
        <dbReference type="ChEBI" id="CHEBI:136912"/>
        <dbReference type="ChEBI" id="CHEBI:140656"/>
        <dbReference type="ChEBI" id="CHEBI:140657"/>
        <dbReference type="ChEBI" id="CHEBI:140660"/>
        <dbReference type="EC" id="2.3.1.269"/>
    </reaction>
</comment>
<dbReference type="EMBL" id="CYSD01000012">
    <property type="protein sequence ID" value="CUH75761.1"/>
    <property type="molecule type" value="Genomic_DNA"/>
</dbReference>
<dbReference type="InterPro" id="IPR003010">
    <property type="entry name" value="C-N_Hydrolase"/>
</dbReference>
<name>A0A0N7LYT5_9RHOB</name>
<feature type="domain" description="CN hydrolase" evidence="10">
    <location>
        <begin position="237"/>
        <end position="474"/>
    </location>
</feature>
<dbReference type="InterPro" id="IPR036526">
    <property type="entry name" value="C-N_Hydrolase_sf"/>
</dbReference>
<feature type="transmembrane region" description="Helical" evidence="9">
    <location>
        <begin position="129"/>
        <end position="149"/>
    </location>
</feature>
<dbReference type="InterPro" id="IPR045378">
    <property type="entry name" value="LNT_N"/>
</dbReference>
<proteinExistence type="inferred from homology"/>
<dbReference type="PANTHER" id="PTHR38686">
    <property type="entry name" value="APOLIPOPROTEIN N-ACYLTRANSFERASE"/>
    <property type="match status" value="1"/>
</dbReference>
<reference evidence="11 12" key="1">
    <citation type="submission" date="2015-09" db="EMBL/GenBank/DDBJ databases">
        <authorList>
            <consortium name="Swine Surveillance"/>
        </authorList>
    </citation>
    <scope>NUCLEOTIDE SEQUENCE [LARGE SCALE GENOMIC DNA]</scope>
    <source>
        <strain evidence="11 12">CECT 7557</strain>
    </source>
</reference>
<dbReference type="InterPro" id="IPR004563">
    <property type="entry name" value="Apolipo_AcylTrfase"/>
</dbReference>
<keyword evidence="6 9" id="KW-1133">Transmembrane helix</keyword>
<dbReference type="PANTHER" id="PTHR38686:SF1">
    <property type="entry name" value="APOLIPOPROTEIN N-ACYLTRANSFERASE"/>
    <property type="match status" value="1"/>
</dbReference>
<evidence type="ECO:0000259" key="10">
    <source>
        <dbReference type="PROSITE" id="PS50263"/>
    </source>
</evidence>
<evidence type="ECO:0000256" key="5">
    <source>
        <dbReference type="ARBA" id="ARBA00022692"/>
    </source>
</evidence>